<dbReference type="InterPro" id="IPR048051">
    <property type="entry name" value="BapA-like_prefix-like"/>
</dbReference>
<feature type="domain" description="Bacterial Ig" evidence="2">
    <location>
        <begin position="239"/>
        <end position="316"/>
    </location>
</feature>
<feature type="region of interest" description="Disordered" evidence="1">
    <location>
        <begin position="141"/>
        <end position="194"/>
    </location>
</feature>
<evidence type="ECO:0000259" key="5">
    <source>
        <dbReference type="Pfam" id="PF22783"/>
    </source>
</evidence>
<evidence type="ECO:0008006" key="8">
    <source>
        <dbReference type="Google" id="ProtNLM"/>
    </source>
</evidence>
<feature type="domain" description="Bacterial Ig" evidence="2">
    <location>
        <begin position="2095"/>
        <end position="2161"/>
    </location>
</feature>
<keyword evidence="7" id="KW-1185">Reference proteome</keyword>
<feature type="compositionally biased region" description="Polar residues" evidence="1">
    <location>
        <begin position="562"/>
        <end position="571"/>
    </location>
</feature>
<feature type="domain" description="Biofilm-associated protein BapA-like prefix-like" evidence="5">
    <location>
        <begin position="1"/>
        <end position="124"/>
    </location>
</feature>
<dbReference type="InterPro" id="IPR041498">
    <property type="entry name" value="Big_6"/>
</dbReference>
<dbReference type="InterPro" id="IPR044048">
    <property type="entry name" value="Big_12"/>
</dbReference>
<evidence type="ECO:0000313" key="6">
    <source>
        <dbReference type="EMBL" id="OOV83451.1"/>
    </source>
</evidence>
<feature type="region of interest" description="Disordered" evidence="1">
    <location>
        <begin position="220"/>
        <end position="255"/>
    </location>
</feature>
<evidence type="ECO:0000259" key="4">
    <source>
        <dbReference type="Pfam" id="PF19078"/>
    </source>
</evidence>
<feature type="domain" description="Bacterial Ig" evidence="2">
    <location>
        <begin position="2352"/>
        <end position="2412"/>
    </location>
</feature>
<dbReference type="Pfam" id="PF22783">
    <property type="entry name" value="BapA_N"/>
    <property type="match status" value="1"/>
</dbReference>
<dbReference type="InterPro" id="IPR055014">
    <property type="entry name" value="BapA_Bap-like_C"/>
</dbReference>
<feature type="region of interest" description="Disordered" evidence="1">
    <location>
        <begin position="301"/>
        <end position="350"/>
    </location>
</feature>
<feature type="domain" description="Bacterial Ig" evidence="2">
    <location>
        <begin position="2262"/>
        <end position="2329"/>
    </location>
</feature>
<feature type="domain" description="Bacterial Ig" evidence="2">
    <location>
        <begin position="664"/>
        <end position="745"/>
    </location>
</feature>
<evidence type="ECO:0000313" key="7">
    <source>
        <dbReference type="Proteomes" id="UP000191160"/>
    </source>
</evidence>
<feature type="domain" description="Bacterial Ig" evidence="2">
    <location>
        <begin position="749"/>
        <end position="826"/>
    </location>
</feature>
<comment type="caution">
    <text evidence="6">The sequence shown here is derived from an EMBL/GenBank/DDBJ whole genome shotgun (WGS) entry which is preliminary data.</text>
</comment>
<feature type="region of interest" description="Disordered" evidence="1">
    <location>
        <begin position="643"/>
        <end position="668"/>
    </location>
</feature>
<evidence type="ECO:0000259" key="3">
    <source>
        <dbReference type="Pfam" id="PF19077"/>
    </source>
</evidence>
<feature type="domain" description="Bacterial Ig-like" evidence="3">
    <location>
        <begin position="2004"/>
        <end position="2084"/>
    </location>
</feature>
<feature type="domain" description="Bacterial Ig" evidence="2">
    <location>
        <begin position="2506"/>
        <end position="2588"/>
    </location>
</feature>
<name>A0A1T1H0V2_9GAMM</name>
<feature type="region of interest" description="Disordered" evidence="1">
    <location>
        <begin position="393"/>
        <end position="425"/>
    </location>
</feature>
<feature type="compositionally biased region" description="Basic and acidic residues" evidence="1">
    <location>
        <begin position="732"/>
        <end position="748"/>
    </location>
</feature>
<feature type="compositionally biased region" description="Polar residues" evidence="1">
    <location>
        <begin position="307"/>
        <end position="316"/>
    </location>
</feature>
<feature type="compositionally biased region" description="Polar residues" evidence="1">
    <location>
        <begin position="817"/>
        <end position="826"/>
    </location>
</feature>
<dbReference type="EMBL" id="MVKX01000004">
    <property type="protein sequence ID" value="OOV83451.1"/>
    <property type="molecule type" value="Genomic_DNA"/>
</dbReference>
<feature type="region of interest" description="Disordered" evidence="1">
    <location>
        <begin position="2099"/>
        <end position="2123"/>
    </location>
</feature>
<feature type="region of interest" description="Disordered" evidence="1">
    <location>
        <begin position="2183"/>
        <end position="2207"/>
    </location>
</feature>
<feature type="domain" description="Bacterial Ig" evidence="2">
    <location>
        <begin position="579"/>
        <end position="656"/>
    </location>
</feature>
<dbReference type="InterPro" id="IPR013783">
    <property type="entry name" value="Ig-like_fold"/>
</dbReference>
<dbReference type="InterPro" id="IPR019960">
    <property type="entry name" value="T1SS_VCA0849"/>
</dbReference>
<feature type="region of interest" description="Disordered" evidence="1">
    <location>
        <begin position="812"/>
        <end position="853"/>
    </location>
</feature>
<feature type="domain" description="Bacterial Ig-like" evidence="3">
    <location>
        <begin position="1911"/>
        <end position="1992"/>
    </location>
</feature>
<feature type="domain" description="Bacterial Ig" evidence="2">
    <location>
        <begin position="2591"/>
        <end position="2666"/>
    </location>
</feature>
<feature type="region of interest" description="Disordered" evidence="1">
    <location>
        <begin position="557"/>
        <end position="583"/>
    </location>
</feature>
<dbReference type="PANTHER" id="PTHR34677:SF3">
    <property type="entry name" value="BACTERIAL IG-LIKE DOMAIN-CONTAINING PROTEIN"/>
    <property type="match status" value="1"/>
</dbReference>
<feature type="domain" description="Bacterial Ig-like" evidence="4">
    <location>
        <begin position="1395"/>
        <end position="1487"/>
    </location>
</feature>
<feature type="compositionally biased region" description="Polar residues" evidence="1">
    <location>
        <begin position="754"/>
        <end position="765"/>
    </location>
</feature>
<dbReference type="PANTHER" id="PTHR34677">
    <property type="match status" value="1"/>
</dbReference>
<feature type="domain" description="Bacterial Ig" evidence="2">
    <location>
        <begin position="834"/>
        <end position="910"/>
    </location>
</feature>
<feature type="compositionally biased region" description="Polar residues" evidence="1">
    <location>
        <begin position="2198"/>
        <end position="2207"/>
    </location>
</feature>
<dbReference type="Pfam" id="PF19077">
    <property type="entry name" value="Big_13"/>
    <property type="match status" value="7"/>
</dbReference>
<feature type="domain" description="Bacterial Ig-like" evidence="4">
    <location>
        <begin position="1683"/>
        <end position="1775"/>
    </location>
</feature>
<dbReference type="Pfam" id="PF17936">
    <property type="entry name" value="Big_6"/>
    <property type="match status" value="16"/>
</dbReference>
<feature type="domain" description="Bacterial Ig-like" evidence="3">
    <location>
        <begin position="1218"/>
        <end position="1299"/>
    </location>
</feature>
<dbReference type="NCBIfam" id="TIGR03661">
    <property type="entry name" value="T1SS_VCA0849"/>
    <property type="match status" value="1"/>
</dbReference>
<organism evidence="6 7">
    <name type="scientific">Acinetobacter amyesii</name>
    <dbReference type="NCBI Taxonomy" id="2942470"/>
    <lineage>
        <taxon>Bacteria</taxon>
        <taxon>Pseudomonadati</taxon>
        <taxon>Pseudomonadota</taxon>
        <taxon>Gammaproteobacteria</taxon>
        <taxon>Moraxellales</taxon>
        <taxon>Moraxellaceae</taxon>
        <taxon>Acinetobacter</taxon>
    </lineage>
</organism>
<dbReference type="NCBIfam" id="NF045619">
    <property type="entry name" value="adhes_GNV_Cterm"/>
    <property type="match status" value="1"/>
</dbReference>
<feature type="domain" description="Bacterial Ig" evidence="2">
    <location>
        <begin position="2181"/>
        <end position="2245"/>
    </location>
</feature>
<feature type="region of interest" description="Disordered" evidence="1">
    <location>
        <begin position="2344"/>
        <end position="2367"/>
    </location>
</feature>
<accession>A0A1T1H0V2</accession>
<sequence length="3320" mass="338911">MPQISVISKESHKVLDQVESNQVGLIENSVIVVKIPKEDVASITKNGADAIITLKNGEVITVQNYFSEATPDNSLVFEDEDGTLYWAKFTTANGDIADVIQYQPLDEIEPLLYNDSLTGVILPWIAGAGGAGLLGAAIGGGSDSSGGSKDTTKPDAPKDVVITDDGEHVTGKGEPGTTVEVKDQDGKVIGTGTVDSSGNFDVELKDPLTNGETVDVTVTDNAGNESEPTEATAKDTTKPDAPNATLNADGTVVTGKTEPGAKVEVRDENGKLIGSGTANSLGEFEIPVSPAVTDGETAQVTAKDAAGNTSDPTTVTGGKDTTKPEAPTDVVITDDGEHVTGNGEPGTKVEVKDQDGKVIGTGKVDSSGNFDVELKDPLTNGETVEVTVTDKAGNVSEPTEATAKDTTKPDAPNATLNADGTVVTGKTEPGAKVEVRDENGKLIGSGTANSLGEFEIPVLPAVTDGETAKVTAKDAAGNTSDPTTVTGGKDTLKPASPDATLNADGTVVTGKTEPDAKVEVRDENGKLIGSGTANSLGEFEIPVSPAVTDGETAKVTAKDAAGNTSDPTTVTGGKDTLKPASPDATLNEDGTAVTGKTEPGAKVEVRDENGKLIGSGTANSLGEFEISVSPAVTDGETAQVTAKDAAGNTSDPTTVTGGKDTTKPDAPKDVVITDDGEHVTGKGEPGTTVEVKDQDGKVIGTGTVDSSGNFDVELKDPLTNGETVDVTVTDKSGNKSEPTEATAKDTTKPDAPNATLNEDGTTVTGKTEPGTKVEVRDENGKLIGSGNANSLGEFEITVSPAVTDGETAKVTAKDAAGNTSDPTTVTGGKDTLKPASPDATLNADGTAVTGKTEPGAKVEVRDENGKLIGSGTANSLGEFEIPVSPAVTDGETAQVTAKDAAGNTSDPTTVIGAKDTINPEISIEDTTLTQDSMPSFKGKTEAGTDVSVVIRDSKGEIVNQGKAEVIGDQWSYRADKTLIDGEYSVEAIATDAAGNTGRATDTSFTIDATAPIVTIDDFKEPNFTGTVNEDANIQIQVQDSNGKDIAGTTTVKDGTWTFTPDSPVAEADYTVTVTATDAAGNQQTETGTVNTTLPTVDIDDLFGTSNFAAAFSRVSTLSVPTNVPQTNQTKPTFSGTSTKSVEVTVYLRDANNKVIDSGLAKLDTATGKWTYTPANELLEGYYVLEAVSKDAAGNISSPASKTFVIDITDPVIEIQNAVLTNDVTPDVKGKTEIGSTVTVTVKKPNGDVVETGTATVDAKGDWSYSVKANLTDGAYQVTANAKDKAGNISDDVKTQVTVDSSAPKATITIADNGDVKISFSEKVVGFDADDVQITGGKLKDLAQQADGSWTAKVVANGNDGSVATVKLDIAAGSYSDAAGNAGQSATASHSVASIDSTAPKATITIADNGDVKISFSEKVVGFDADDIQVTGGKLKDLAQQADGSWAAKVVANGNDGSEATVKLDIAAGSYSDAAGNAGQAATASHSVASVDSTAPTATITIADNGDVKISFSEKVVGFDADDVQVTGGKLIDLAQQADGSWTAKVVANGTDGSAATVKLDIAAGSYSDAAGNAGQSATASHSVASIDSTAPKATITIADNGDVKISFSEKVVGFDADDVQVTGGKLNDLAQQADGSWTAKVVANGDDGSAATVKLDIAAGSYSDAAGNAGQAATASHSVASIDSTAPTATITIADNGDVKISFSEKVIGFDADDVQVTGGKLNDLAQQTDGSWTAKVVANGNDGSAATVKLDIAAGSYSDAAGNAGQAATASHSVASVDSTAPTITIDDLIITNDQTPTISGETEPGASVYVYIKDFAGVVKFEGQASVFADGAWTFTPPRNLDDGEYKAVAIAMDKAGNTAEANDGFEIDTTPPTVDIDDFDFFAAPAVAPLATFAMRATTLSTPSIPQTNNNKQTFSGTSSKSTEVQINIYDAENKLLDSGLAKLDTATGKWTYTPSVALPEGLLTLEAISKDIAGNISAPSTKQFIVDTIPPLIEIHDVDVITDPSPSFSGKTEKGVTVTVNVKDQLGNVVETGQALVDAQGNWSYQATSNLTNGLYHIEAIAKDAAGNSSQKATTSTTIDSTADVSIDVQANADGSATVTGKTEPGASVEITTPDGQTYPASVDANGQFIATIPSPASEGTYTATATDQAGNQGSATADLDDQIAPQIADLEVDANTDGSATVTGKTEPGASVEITTPDGQTYPASVDANGQFTATIPSPAAEGTYTAIATDQAGNQGSATADLDDQVAPQIADLEVQANADGSATVTGKTEPVASVKITTPDGQTYPATVDANGQFTATIPTPAAEGTYTATATDQAGNQGSATAELDDQVAPQIDDFKVTSNPDGSATITGKTESGAKVSITDPQGKDIDVTVDANGHFIAQVPATAAEGTYTATATDQAGNQGYASDDLMDATMPVIPTAEVNQKDGSTVFGKAQPGSEVTVYASDAKQKLGTAVADANGTYSVQLQPALVDGEQVKVTAKDAGGESAAITAQAPDLFAPDAPTAKVNATGSAVEGVTEAFAIVTVYGGSKGTTPLGTATADANGHYQIALVPALVDGEQVKVTAKDAGGESLATPALAPDLYAPATPFAALDSQGAVVTGHAEAGSDITVYAADAKTILGTAIADLEGNFKVVLQPAVTDGQHILVTAKDDGGESAPQELIAPTVSIHAADNLVNANINFEYPVEEVRTNKLFNVFDLINIGSKVHTGYFSIGDQEVGEATISVHTGSLINLFDKAEMRLFVKNADGSWKLIASNKDYGLLDFIGIFGEETAVRAKNLQSGEYKFEFVGGSAIGLATSVSANLSLKVFDTSVEPEVSHVEEAKGNVITDHDALYGQDTVPAGSIVNSINGQLINGTTIIKGNYGTLTIHQDGSYIYKPKADVTAIGKAEVFSYSVVDPVSGKASSADLIIHIGTQSDLALNWNAAEPKDHASTVVATNNVDMIGFDASNTVSTGNSSSISYSWSIGFGGTKAGSTKITVADGTVENIKVDFGSSQLVSLLGNTTINVYDEKGKLVATSGASTVVDVIGLLPNGNSVTVTGLKAGTYTIQAVTNKGISLGGSVSAVISRSIIDLDSFTVKSAANAATKGNLLTDNDGFGVDTVASKYTDLYVSNDGGLTFTQVSSTGTTITAKYGEMVVKSDGSYTYTLKDTNLTSGAAEQFTYKLVAPNGDISAATLTIKAGVNFTGSVGNDEITSTAGNDQFTTKAGIDTVIYKVLDQADATGGNGHDTWNDFNASEGDKVNIKALLQGQNVNQSNIDQFVSVKSDGKGNTVISIDRDGTGSKFGDKVELLTLKNTDVTLQDLIDHNQLLY</sequence>
<evidence type="ECO:0000256" key="1">
    <source>
        <dbReference type="SAM" id="MobiDB-lite"/>
    </source>
</evidence>
<feature type="domain" description="Bacterial Ig" evidence="2">
    <location>
        <begin position="154"/>
        <end position="235"/>
    </location>
</feature>
<feature type="region of interest" description="Disordered" evidence="1">
    <location>
        <begin position="729"/>
        <end position="769"/>
    </location>
</feature>
<feature type="domain" description="Bacterial Ig-like" evidence="3">
    <location>
        <begin position="1792"/>
        <end position="1872"/>
    </location>
</feature>
<protein>
    <recommendedName>
        <fullName evidence="8">BapA prefix-like domain-containing protein</fullName>
    </recommendedName>
</protein>
<feature type="domain" description="Bacterial Ig-like" evidence="4">
    <location>
        <begin position="1491"/>
        <end position="1583"/>
    </location>
</feature>
<dbReference type="Gene3D" id="2.60.40.10">
    <property type="entry name" value="Immunoglobulins"/>
    <property type="match status" value="23"/>
</dbReference>
<feature type="compositionally biased region" description="Polar residues" evidence="1">
    <location>
        <begin position="2114"/>
        <end position="2123"/>
    </location>
</feature>
<feature type="domain" description="Bacterial Ig-like" evidence="3">
    <location>
        <begin position="927"/>
        <end position="1007"/>
    </location>
</feature>
<feature type="domain" description="Bacterial Ig" evidence="2">
    <location>
        <begin position="324"/>
        <end position="405"/>
    </location>
</feature>
<evidence type="ECO:0000259" key="2">
    <source>
        <dbReference type="Pfam" id="PF17936"/>
    </source>
</evidence>
<feature type="compositionally biased region" description="Polar residues" evidence="1">
    <location>
        <begin position="477"/>
        <end position="486"/>
    </location>
</feature>
<feature type="domain" description="Bacterial Ig-like" evidence="3">
    <location>
        <begin position="1019"/>
        <end position="1088"/>
    </location>
</feature>
<dbReference type="Proteomes" id="UP000191160">
    <property type="component" value="Unassembled WGS sequence"/>
</dbReference>
<feature type="domain" description="Bacterial Ig-like" evidence="3">
    <location>
        <begin position="1126"/>
        <end position="1206"/>
    </location>
</feature>
<dbReference type="Pfam" id="PF19078">
    <property type="entry name" value="Big_12"/>
    <property type="match status" value="4"/>
</dbReference>
<feature type="compositionally biased region" description="Polar residues" evidence="1">
    <location>
        <begin position="2345"/>
        <end position="2359"/>
    </location>
</feature>
<feature type="domain" description="Bacterial Ig" evidence="2">
    <location>
        <begin position="409"/>
        <end position="486"/>
    </location>
</feature>
<dbReference type="NCBIfam" id="NF033510">
    <property type="entry name" value="Ca_tandemer"/>
    <property type="match status" value="19"/>
</dbReference>
<feature type="region of interest" description="Disordered" evidence="1">
    <location>
        <begin position="471"/>
        <end position="509"/>
    </location>
</feature>
<dbReference type="NCBIfam" id="NF033677">
    <property type="entry name" value="biofilm_BapA_N"/>
    <property type="match status" value="1"/>
</dbReference>
<feature type="compositionally biased region" description="Polar residues" evidence="1">
    <location>
        <begin position="647"/>
        <end position="656"/>
    </location>
</feature>
<gene>
    <name evidence="6" type="ORF">B1202_07345</name>
</gene>
<dbReference type="RefSeq" id="WP_078189921.1">
    <property type="nucleotide sequence ID" value="NZ_MVKX01000004.1"/>
</dbReference>
<dbReference type="InterPro" id="IPR044016">
    <property type="entry name" value="Big_13"/>
</dbReference>
<feature type="domain" description="Bacterial Ig" evidence="2">
    <location>
        <begin position="2422"/>
        <end position="2503"/>
    </location>
</feature>
<feature type="domain" description="Bacterial Ig-like" evidence="4">
    <location>
        <begin position="1587"/>
        <end position="1679"/>
    </location>
</feature>
<proteinExistence type="predicted"/>
<reference evidence="6 7" key="1">
    <citation type="submission" date="2017-02" db="EMBL/GenBank/DDBJ databases">
        <title>Acinetobacter sp. ANC 4945, whole genome shotgun sequencing project.</title>
        <authorList>
            <person name="Radolfova-Krizova L."/>
            <person name="Al Atrouni A."/>
            <person name="Nemec A."/>
        </authorList>
    </citation>
    <scope>NUCLEOTIDE SEQUENCE [LARGE SCALE GENOMIC DNA]</scope>
    <source>
        <strain evidence="6 7">ANC 4945</strain>
    </source>
</reference>
<feature type="domain" description="Bacterial Ig" evidence="2">
    <location>
        <begin position="494"/>
        <end position="571"/>
    </location>
</feature>